<accession>A0A9N9T855</accession>
<keyword evidence="4" id="KW-0862">Zinc</keyword>
<evidence type="ECO:0000313" key="8">
    <source>
        <dbReference type="EMBL" id="CAG9840716.1"/>
    </source>
</evidence>
<dbReference type="GO" id="GO:0008270">
    <property type="term" value="F:zinc ion binding"/>
    <property type="evidence" value="ECO:0007669"/>
    <property type="project" value="UniProtKB-KW"/>
</dbReference>
<reference evidence="8" key="1">
    <citation type="submission" date="2022-01" db="EMBL/GenBank/DDBJ databases">
        <authorList>
            <person name="King R."/>
        </authorList>
    </citation>
    <scope>NUCLEOTIDE SEQUENCE</scope>
</reference>
<evidence type="ECO:0000313" key="9">
    <source>
        <dbReference type="Proteomes" id="UP001153709"/>
    </source>
</evidence>
<feature type="compositionally biased region" description="Low complexity" evidence="6">
    <location>
        <begin position="11"/>
        <end position="28"/>
    </location>
</feature>
<dbReference type="SUPFAM" id="SSF140996">
    <property type="entry name" value="Hermes dimerisation domain"/>
    <property type="match status" value="1"/>
</dbReference>
<protein>
    <recommendedName>
        <fullName evidence="7">HAT C-terminal dimerisation domain-containing protein</fullName>
    </recommendedName>
</protein>
<evidence type="ECO:0000259" key="7">
    <source>
        <dbReference type="Pfam" id="PF05699"/>
    </source>
</evidence>
<dbReference type="EMBL" id="OU898284">
    <property type="protein sequence ID" value="CAG9840716.1"/>
    <property type="molecule type" value="Genomic_DNA"/>
</dbReference>
<sequence length="502" mass="57075">MRTEENIPRASTSKPSTSSNGKSSVPVSSCGVFSVSSKTRNIQGTISAYIPKKLNASQKKKYDDDLLEIFIFDYQPVSIVEDRGFKKFVSGLNPSYKLPNSHTISETMIPAEYETCFKKAKKEMKKLDNAANIKKAIQVELGWKFFGCFAHTLNLIVQDALALPAIKNVEKVKIIVSHFRRSASANTKLNSFQKQFGIDPPKKLIQEVVTRRSSTFYMLQRIVQLENPVRSVLGLLDDRLPLLEADQWILIKELCEVLTHFEEATKSISGETYISASLVIVLQRGLVNVCEKLKLKTFSEPTIDIIQCLEDGLRQRVGNVEYSNTLALCTFLDPRFKTFAFVNNDAIEAIRKLVTNIVTEMITKDAKRNENTETETSNQDRNENKSTTLSVLNCLHEKVSKNKPKTTPSSSRAIMEIPRYLEDDVLQTNANPLTFWKSNQYNFPYLNKLVKQKCCALATSVPCERLFSDAQYVLGDRHTRLNHENLSKILFLRTYKLRDKNE</sequence>
<dbReference type="InterPro" id="IPR012337">
    <property type="entry name" value="RNaseH-like_sf"/>
</dbReference>
<keyword evidence="3" id="KW-0863">Zinc-finger</keyword>
<feature type="region of interest" description="Disordered" evidence="6">
    <location>
        <begin position="1"/>
        <end position="28"/>
    </location>
</feature>
<comment type="subcellular location">
    <subcellularLocation>
        <location evidence="1">Nucleus</location>
    </subcellularLocation>
</comment>
<keyword evidence="2" id="KW-0479">Metal-binding</keyword>
<name>A0A9N9T855_DIABA</name>
<dbReference type="Proteomes" id="UP001153709">
    <property type="component" value="Chromosome 9"/>
</dbReference>
<dbReference type="AlphaFoldDB" id="A0A9N9T855"/>
<gene>
    <name evidence="8" type="ORF">DIABBA_LOCUS13340</name>
</gene>
<dbReference type="SUPFAM" id="SSF53098">
    <property type="entry name" value="Ribonuclease H-like"/>
    <property type="match status" value="1"/>
</dbReference>
<keyword evidence="9" id="KW-1185">Reference proteome</keyword>
<dbReference type="OrthoDB" id="10060245at2759"/>
<dbReference type="GO" id="GO:0005634">
    <property type="term" value="C:nucleus"/>
    <property type="evidence" value="ECO:0007669"/>
    <property type="project" value="UniProtKB-SubCell"/>
</dbReference>
<evidence type="ECO:0000256" key="4">
    <source>
        <dbReference type="ARBA" id="ARBA00022833"/>
    </source>
</evidence>
<evidence type="ECO:0000256" key="3">
    <source>
        <dbReference type="ARBA" id="ARBA00022771"/>
    </source>
</evidence>
<proteinExistence type="predicted"/>
<dbReference type="InterPro" id="IPR008906">
    <property type="entry name" value="HATC_C_dom"/>
</dbReference>
<dbReference type="PANTHER" id="PTHR46481">
    <property type="entry name" value="ZINC FINGER BED DOMAIN-CONTAINING PROTEIN 4"/>
    <property type="match status" value="1"/>
</dbReference>
<evidence type="ECO:0000256" key="2">
    <source>
        <dbReference type="ARBA" id="ARBA00022723"/>
    </source>
</evidence>
<dbReference type="GO" id="GO:0046983">
    <property type="term" value="F:protein dimerization activity"/>
    <property type="evidence" value="ECO:0007669"/>
    <property type="project" value="InterPro"/>
</dbReference>
<dbReference type="Pfam" id="PF05699">
    <property type="entry name" value="Dimer_Tnp_hAT"/>
    <property type="match status" value="1"/>
</dbReference>
<dbReference type="PANTHER" id="PTHR46481:SF10">
    <property type="entry name" value="ZINC FINGER BED DOMAIN-CONTAINING PROTEIN 39"/>
    <property type="match status" value="1"/>
</dbReference>
<organism evidence="8 9">
    <name type="scientific">Diabrotica balteata</name>
    <name type="common">Banded cucumber beetle</name>
    <dbReference type="NCBI Taxonomy" id="107213"/>
    <lineage>
        <taxon>Eukaryota</taxon>
        <taxon>Metazoa</taxon>
        <taxon>Ecdysozoa</taxon>
        <taxon>Arthropoda</taxon>
        <taxon>Hexapoda</taxon>
        <taxon>Insecta</taxon>
        <taxon>Pterygota</taxon>
        <taxon>Neoptera</taxon>
        <taxon>Endopterygota</taxon>
        <taxon>Coleoptera</taxon>
        <taxon>Polyphaga</taxon>
        <taxon>Cucujiformia</taxon>
        <taxon>Chrysomeloidea</taxon>
        <taxon>Chrysomelidae</taxon>
        <taxon>Galerucinae</taxon>
        <taxon>Diabroticina</taxon>
        <taxon>Diabroticites</taxon>
        <taxon>Diabrotica</taxon>
    </lineage>
</organism>
<evidence type="ECO:0000256" key="5">
    <source>
        <dbReference type="ARBA" id="ARBA00023242"/>
    </source>
</evidence>
<dbReference type="InterPro" id="IPR052035">
    <property type="entry name" value="ZnF_BED_domain_contain"/>
</dbReference>
<evidence type="ECO:0000256" key="6">
    <source>
        <dbReference type="SAM" id="MobiDB-lite"/>
    </source>
</evidence>
<evidence type="ECO:0000256" key="1">
    <source>
        <dbReference type="ARBA" id="ARBA00004123"/>
    </source>
</evidence>
<feature type="domain" description="HAT C-terminal dimerisation" evidence="7">
    <location>
        <begin position="418"/>
        <end position="493"/>
    </location>
</feature>
<keyword evidence="5" id="KW-0539">Nucleus</keyword>